<feature type="binding site" evidence="5 7">
    <location>
        <position position="590"/>
    </location>
    <ligand>
        <name>substrate</name>
    </ligand>
</feature>
<dbReference type="SMART" id="SM01005">
    <property type="entry name" value="Ala_racemase_C"/>
    <property type="match status" value="1"/>
</dbReference>
<dbReference type="EC" id="5.1.1.1" evidence="5"/>
<dbReference type="NCBIfam" id="TIGR00492">
    <property type="entry name" value="alr"/>
    <property type="match status" value="1"/>
</dbReference>
<dbReference type="HAMAP" id="MF_01201">
    <property type="entry name" value="Ala_racemase"/>
    <property type="match status" value="1"/>
</dbReference>
<evidence type="ECO:0000256" key="2">
    <source>
        <dbReference type="ARBA" id="ARBA00001933"/>
    </source>
</evidence>
<evidence type="ECO:0000313" key="10">
    <source>
        <dbReference type="Proteomes" id="UP000095591"/>
    </source>
</evidence>
<dbReference type="GO" id="GO:0005829">
    <property type="term" value="C:cytosol"/>
    <property type="evidence" value="ECO:0007669"/>
    <property type="project" value="TreeGrafter"/>
</dbReference>
<dbReference type="Pfam" id="PF00842">
    <property type="entry name" value="Ala_racemase_C"/>
    <property type="match status" value="1"/>
</dbReference>
<accession>A0A173T5A3</accession>
<organism evidence="9 10">
    <name type="scientific">Parabacteroides distasonis</name>
    <dbReference type="NCBI Taxonomy" id="823"/>
    <lineage>
        <taxon>Bacteria</taxon>
        <taxon>Pseudomonadati</taxon>
        <taxon>Bacteroidota</taxon>
        <taxon>Bacteroidia</taxon>
        <taxon>Bacteroidales</taxon>
        <taxon>Tannerellaceae</taxon>
        <taxon>Parabacteroides</taxon>
    </lineage>
</organism>
<dbReference type="EMBL" id="CYXP01000002">
    <property type="protein sequence ID" value="CUM98004.1"/>
    <property type="molecule type" value="Genomic_DNA"/>
</dbReference>
<dbReference type="GO" id="GO:0005524">
    <property type="term" value="F:ATP binding"/>
    <property type="evidence" value="ECO:0007669"/>
    <property type="project" value="InterPro"/>
</dbReference>
<evidence type="ECO:0000256" key="1">
    <source>
        <dbReference type="ARBA" id="ARBA00000316"/>
    </source>
</evidence>
<dbReference type="PANTHER" id="PTHR30511:SF0">
    <property type="entry name" value="ALANINE RACEMASE, CATABOLIC-RELATED"/>
    <property type="match status" value="1"/>
</dbReference>
<evidence type="ECO:0000256" key="6">
    <source>
        <dbReference type="PIRSR" id="PIRSR600821-50"/>
    </source>
</evidence>
<dbReference type="SUPFAM" id="SSF53623">
    <property type="entry name" value="MurD-like peptide ligases, catalytic domain"/>
    <property type="match status" value="1"/>
</dbReference>
<dbReference type="AlphaFoldDB" id="A0A173T5A3"/>
<dbReference type="SUPFAM" id="SSF63418">
    <property type="entry name" value="MurE/MurF N-terminal domain"/>
    <property type="match status" value="1"/>
</dbReference>
<dbReference type="GO" id="GO:0030632">
    <property type="term" value="P:D-alanine biosynthetic process"/>
    <property type="evidence" value="ECO:0007669"/>
    <property type="project" value="UniProtKB-UniRule"/>
</dbReference>
<dbReference type="PANTHER" id="PTHR30511">
    <property type="entry name" value="ALANINE RACEMASE"/>
    <property type="match status" value="1"/>
</dbReference>
<dbReference type="InterPro" id="IPR029066">
    <property type="entry name" value="PLP-binding_barrel"/>
</dbReference>
<dbReference type="InterPro" id="IPR035911">
    <property type="entry name" value="MurE/MurF_N"/>
</dbReference>
<dbReference type="GO" id="GO:0008784">
    <property type="term" value="F:alanine racemase activity"/>
    <property type="evidence" value="ECO:0007669"/>
    <property type="project" value="UniProtKB-UniRule"/>
</dbReference>
<dbReference type="Pfam" id="PF08245">
    <property type="entry name" value="Mur_ligase_M"/>
    <property type="match status" value="1"/>
</dbReference>
<evidence type="ECO:0000256" key="5">
    <source>
        <dbReference type="HAMAP-Rule" id="MF_01201"/>
    </source>
</evidence>
<dbReference type="GO" id="GO:0016881">
    <property type="term" value="F:acid-amino acid ligase activity"/>
    <property type="evidence" value="ECO:0007669"/>
    <property type="project" value="InterPro"/>
</dbReference>
<protein>
    <recommendedName>
        <fullName evidence="5">Alanine racemase</fullName>
        <ecNumber evidence="5">5.1.1.1</ecNumber>
    </recommendedName>
</protein>
<dbReference type="CDD" id="cd00430">
    <property type="entry name" value="PLPDE_III_AR"/>
    <property type="match status" value="1"/>
</dbReference>
<dbReference type="PRINTS" id="PR00992">
    <property type="entry name" value="ALARACEMASE"/>
</dbReference>
<proteinExistence type="inferred from homology"/>
<evidence type="ECO:0000256" key="3">
    <source>
        <dbReference type="ARBA" id="ARBA00022898"/>
    </source>
</evidence>
<dbReference type="Proteomes" id="UP000095591">
    <property type="component" value="Unassembled WGS sequence"/>
</dbReference>
<dbReference type="InterPro" id="IPR013221">
    <property type="entry name" value="Mur_ligase_cen"/>
</dbReference>
<evidence type="ECO:0000256" key="4">
    <source>
        <dbReference type="ARBA" id="ARBA00023235"/>
    </source>
</evidence>
<dbReference type="SUPFAM" id="SSF53244">
    <property type="entry name" value="MurD-like peptide ligases, peptide-binding domain"/>
    <property type="match status" value="1"/>
</dbReference>
<comment type="cofactor">
    <cofactor evidence="2 5 6">
        <name>pyridoxal 5'-phosphate</name>
        <dbReference type="ChEBI" id="CHEBI:597326"/>
    </cofactor>
</comment>
<dbReference type="InterPro" id="IPR036615">
    <property type="entry name" value="Mur_ligase_C_dom_sf"/>
</dbReference>
<comment type="catalytic activity">
    <reaction evidence="1 5">
        <text>L-alanine = D-alanine</text>
        <dbReference type="Rhea" id="RHEA:20249"/>
        <dbReference type="ChEBI" id="CHEBI:57416"/>
        <dbReference type="ChEBI" id="CHEBI:57972"/>
        <dbReference type="EC" id="5.1.1.1"/>
    </reaction>
</comment>
<dbReference type="InterPro" id="IPR009006">
    <property type="entry name" value="Ala_racemase/Decarboxylase_C"/>
</dbReference>
<evidence type="ECO:0000256" key="7">
    <source>
        <dbReference type="PIRSR" id="PIRSR600821-52"/>
    </source>
</evidence>
<dbReference type="SUPFAM" id="SSF51419">
    <property type="entry name" value="PLP-binding barrel"/>
    <property type="match status" value="1"/>
</dbReference>
<dbReference type="NCBIfam" id="NF008897">
    <property type="entry name" value="PRK11930.1"/>
    <property type="match status" value="1"/>
</dbReference>
<dbReference type="InterPro" id="IPR011079">
    <property type="entry name" value="Ala_racemase_C"/>
</dbReference>
<comment type="function">
    <text evidence="5">Catalyzes the interconversion of L-alanine and D-alanine. May also act on other amino acids.</text>
</comment>
<feature type="modified residue" description="N6-(pyridoxal phosphate)lysine" evidence="5 6">
    <location>
        <position position="492"/>
    </location>
</feature>
<feature type="active site" description="Proton acceptor; specific for L-alanine" evidence="5">
    <location>
        <position position="716"/>
    </location>
</feature>
<dbReference type="Gene3D" id="3.90.190.20">
    <property type="entry name" value="Mur ligase, C-terminal domain"/>
    <property type="match status" value="1"/>
</dbReference>
<dbReference type="UniPathway" id="UPA00042">
    <property type="reaction ID" value="UER00497"/>
</dbReference>
<keyword evidence="4 5" id="KW-0413">Isomerase</keyword>
<dbReference type="InterPro" id="IPR000821">
    <property type="entry name" value="Ala_racemase"/>
</dbReference>
<dbReference type="Gene3D" id="3.40.1390.10">
    <property type="entry name" value="MurE/MurF, N-terminal domain"/>
    <property type="match status" value="1"/>
</dbReference>
<dbReference type="Pfam" id="PF01168">
    <property type="entry name" value="Ala_racemase_N"/>
    <property type="match status" value="1"/>
</dbReference>
<dbReference type="Gene3D" id="2.40.37.10">
    <property type="entry name" value="Lyase, Ornithine Decarboxylase, Chain A, domain 1"/>
    <property type="match status" value="1"/>
</dbReference>
<sequence>MEYAIKEIARVIGAKTNQLLDDTVSLLLTDSRRLSFPEKSLFFALKSKTNDGHRYIQELYKLRVRNFVVSDMLPEFESMKDANFLIVKDTLRALQKLATHHRKQFNIPVIGITGSNGKTIVKEFLYQLLHNEFNIVRSPRSYNSQLGVPLSVWQMSEKNTLGIFEAGISQPDEMERLQPIIAPTIGIITNIGEAHQENFLSSNQKCMEKLTLFNDCEAIIYDGDDLFIANCIESACLSHKAIAWSRTDSEAPLFIESIDKKEFETIIHCTLLGFNRVVTIPFTDDASIENVIHCMAVMLYLKPTSVNDVTKFLHLEPVAMRLDVKQGINNCLLINDTYNSDINSLDIALDFQQSRRVGKQLKSTLILSDILQSGTLPKSLYKKVADLVRRKKIDRIIGIGRDLKEYASVFEIEKEFYTTTEEFIKSPSFKKFKDELILIKGSRHFHFEQISELLEKKVHETILEVNLDAIVHNFNQYRSKLKPETKMVCMVKAFGYGAGSYELAKTLQEHRCDYLAVAVADEGAELRKEGISIPIIVMNPEFSSFNVLFENHLEPEVYSFRLLDAMIRETERRGITSYPIHIKIDTGMHRLGFQPEDVPAICERLRAQSGVIARSVFSHLAGSDSYVFDDFTHQQLDKFTKAAGELENGLEYKVIKHILNSAGIERFAAYQMDMVRLGIGLYGVSASGQKGLRNVSTLKTTILQIQNVPAGDSIGYSRMSYVKRDSRIAIIPIGYADGLDRHFSNGGGEVLINGQRCPIIGNICMDACMIDVTDIHAQEGDAVIIFGDELPVSELSDKLKTIPYEILTSISPRVKRVYFRE</sequence>
<gene>
    <name evidence="9" type="primary">alr</name>
    <name evidence="9" type="ORF">ERS852429_01414</name>
</gene>
<feature type="active site" description="Proton acceptor; specific for D-alanine" evidence="5">
    <location>
        <position position="492"/>
    </location>
</feature>
<dbReference type="InterPro" id="IPR001608">
    <property type="entry name" value="Ala_racemase_N"/>
</dbReference>
<feature type="domain" description="Alanine racemase C-terminal" evidence="8">
    <location>
        <begin position="695"/>
        <end position="819"/>
    </location>
</feature>
<evidence type="ECO:0000313" key="9">
    <source>
        <dbReference type="EMBL" id="CUM98004.1"/>
    </source>
</evidence>
<dbReference type="Gene3D" id="3.40.1190.10">
    <property type="entry name" value="Mur-like, catalytic domain"/>
    <property type="match status" value="1"/>
</dbReference>
<reference evidence="9 10" key="1">
    <citation type="submission" date="2015-09" db="EMBL/GenBank/DDBJ databases">
        <authorList>
            <consortium name="Pathogen Informatics"/>
        </authorList>
    </citation>
    <scope>NUCLEOTIDE SEQUENCE [LARGE SCALE GENOMIC DNA]</scope>
    <source>
        <strain evidence="9 10">2789STDY5608872</strain>
    </source>
</reference>
<comment type="similarity">
    <text evidence="5">Belongs to the alanine racemase family.</text>
</comment>
<dbReference type="Gene3D" id="3.20.20.10">
    <property type="entry name" value="Alanine racemase"/>
    <property type="match status" value="1"/>
</dbReference>
<dbReference type="FunFam" id="3.20.20.10:FF:000002">
    <property type="entry name" value="Alanine racemase"/>
    <property type="match status" value="1"/>
</dbReference>
<keyword evidence="3 5" id="KW-0663">Pyridoxal phosphate</keyword>
<feature type="binding site" evidence="5 7">
    <location>
        <position position="765"/>
    </location>
    <ligand>
        <name>substrate</name>
    </ligand>
</feature>
<evidence type="ECO:0000259" key="8">
    <source>
        <dbReference type="SMART" id="SM01005"/>
    </source>
</evidence>
<name>A0A173T5A3_PARDI</name>
<dbReference type="SUPFAM" id="SSF50621">
    <property type="entry name" value="Alanine racemase C-terminal domain-like"/>
    <property type="match status" value="1"/>
</dbReference>
<comment type="pathway">
    <text evidence="5">Amino-acid biosynthesis; D-alanine biosynthesis; D-alanine from L-alanine: step 1/1.</text>
</comment>
<dbReference type="InterPro" id="IPR036565">
    <property type="entry name" value="Mur-like_cat_sf"/>
</dbReference>
<dbReference type="RefSeq" id="WP_044545055.1">
    <property type="nucleotide sequence ID" value="NZ_CDRH01000140.1"/>
</dbReference>
<dbReference type="GO" id="GO:0030170">
    <property type="term" value="F:pyridoxal phosphate binding"/>
    <property type="evidence" value="ECO:0007669"/>
    <property type="project" value="UniProtKB-UniRule"/>
</dbReference>